<reference evidence="2" key="1">
    <citation type="journal article" date="2021" name="Open Biol.">
        <title>Shared evolutionary footprints suggest mitochondrial oxidative damage underlies multiple complex I losses in fungi.</title>
        <authorList>
            <person name="Schikora-Tamarit M.A."/>
            <person name="Marcet-Houben M."/>
            <person name="Nosek J."/>
            <person name="Gabaldon T."/>
        </authorList>
    </citation>
    <scope>NUCLEOTIDE SEQUENCE</scope>
    <source>
        <strain evidence="2">CBS2887</strain>
    </source>
</reference>
<name>A0A9P8TB68_WICPI</name>
<sequence length="164" mass="18060">MDSDSVMLMYLLTKDPLELVVVRLLGVAVTLFFNFGVIEFILEVTDVRLLVGVERMLGLNTGVNSSCVASSKGVINFVGLGVRGFNDPLDDLDLNEVLDLCEASDLGMDVELSLDVIGVSSSVIFELLVMLVVKRLMNLVRFESLNSHIFDLMVLRICPSFSVR</sequence>
<gene>
    <name evidence="2" type="ORF">WICPIJ_010031</name>
</gene>
<keyword evidence="1" id="KW-0812">Transmembrane</keyword>
<organism evidence="2 3">
    <name type="scientific">Wickerhamomyces pijperi</name>
    <name type="common">Yeast</name>
    <name type="synonym">Pichia pijperi</name>
    <dbReference type="NCBI Taxonomy" id="599730"/>
    <lineage>
        <taxon>Eukaryota</taxon>
        <taxon>Fungi</taxon>
        <taxon>Dikarya</taxon>
        <taxon>Ascomycota</taxon>
        <taxon>Saccharomycotina</taxon>
        <taxon>Saccharomycetes</taxon>
        <taxon>Phaffomycetales</taxon>
        <taxon>Wickerhamomycetaceae</taxon>
        <taxon>Wickerhamomyces</taxon>
    </lineage>
</organism>
<accession>A0A9P8TB68</accession>
<feature type="transmembrane region" description="Helical" evidence="1">
    <location>
        <begin position="112"/>
        <end position="133"/>
    </location>
</feature>
<protein>
    <submittedName>
        <fullName evidence="2">Uncharacterized protein</fullName>
    </submittedName>
</protein>
<reference evidence="2" key="2">
    <citation type="submission" date="2021-01" db="EMBL/GenBank/DDBJ databases">
        <authorList>
            <person name="Schikora-Tamarit M.A."/>
        </authorList>
    </citation>
    <scope>NUCLEOTIDE SEQUENCE</scope>
    <source>
        <strain evidence="2">CBS2887</strain>
    </source>
</reference>
<keyword evidence="1" id="KW-1133">Transmembrane helix</keyword>
<comment type="caution">
    <text evidence="2">The sequence shown here is derived from an EMBL/GenBank/DDBJ whole genome shotgun (WGS) entry which is preliminary data.</text>
</comment>
<dbReference type="AlphaFoldDB" id="A0A9P8TB68"/>
<keyword evidence="1" id="KW-0472">Membrane</keyword>
<evidence type="ECO:0000313" key="2">
    <source>
        <dbReference type="EMBL" id="KAH3672661.1"/>
    </source>
</evidence>
<keyword evidence="3" id="KW-1185">Reference proteome</keyword>
<proteinExistence type="predicted"/>
<evidence type="ECO:0000256" key="1">
    <source>
        <dbReference type="SAM" id="Phobius"/>
    </source>
</evidence>
<dbReference type="EMBL" id="JAEUBG010005785">
    <property type="protein sequence ID" value="KAH3672661.1"/>
    <property type="molecule type" value="Genomic_DNA"/>
</dbReference>
<evidence type="ECO:0000313" key="3">
    <source>
        <dbReference type="Proteomes" id="UP000774326"/>
    </source>
</evidence>
<dbReference type="Proteomes" id="UP000774326">
    <property type="component" value="Unassembled WGS sequence"/>
</dbReference>
<feature type="transmembrane region" description="Helical" evidence="1">
    <location>
        <begin position="20"/>
        <end position="42"/>
    </location>
</feature>